<protein>
    <recommendedName>
        <fullName evidence="3">N-acetyltransferase domain-containing protein</fullName>
    </recommendedName>
</protein>
<dbReference type="EMBL" id="KV878336">
    <property type="protein sequence ID" value="OJJ50603.1"/>
    <property type="molecule type" value="Genomic_DNA"/>
</dbReference>
<dbReference type="VEuPathDB" id="FungiDB:ASPZODRAFT_218295"/>
<dbReference type="OrthoDB" id="5169850at2759"/>
<dbReference type="Proteomes" id="UP000184188">
    <property type="component" value="Unassembled WGS sequence"/>
</dbReference>
<organism evidence="1 2">
    <name type="scientific">Penicilliopsis zonata CBS 506.65</name>
    <dbReference type="NCBI Taxonomy" id="1073090"/>
    <lineage>
        <taxon>Eukaryota</taxon>
        <taxon>Fungi</taxon>
        <taxon>Dikarya</taxon>
        <taxon>Ascomycota</taxon>
        <taxon>Pezizomycotina</taxon>
        <taxon>Eurotiomycetes</taxon>
        <taxon>Eurotiomycetidae</taxon>
        <taxon>Eurotiales</taxon>
        <taxon>Aspergillaceae</taxon>
        <taxon>Penicilliopsis</taxon>
    </lineage>
</organism>
<accession>A0A1L9SU57</accession>
<gene>
    <name evidence="1" type="ORF">ASPZODRAFT_218295</name>
</gene>
<evidence type="ECO:0008006" key="3">
    <source>
        <dbReference type="Google" id="ProtNLM"/>
    </source>
</evidence>
<evidence type="ECO:0000313" key="2">
    <source>
        <dbReference type="Proteomes" id="UP000184188"/>
    </source>
</evidence>
<evidence type="ECO:0000313" key="1">
    <source>
        <dbReference type="EMBL" id="OJJ50603.1"/>
    </source>
</evidence>
<reference evidence="2" key="1">
    <citation type="journal article" date="2017" name="Genome Biol.">
        <title>Comparative genomics reveals high biological diversity and specific adaptations in the industrially and medically important fungal genus Aspergillus.</title>
        <authorList>
            <person name="de Vries R.P."/>
            <person name="Riley R."/>
            <person name="Wiebenga A."/>
            <person name="Aguilar-Osorio G."/>
            <person name="Amillis S."/>
            <person name="Uchima C.A."/>
            <person name="Anderluh G."/>
            <person name="Asadollahi M."/>
            <person name="Askin M."/>
            <person name="Barry K."/>
            <person name="Battaglia E."/>
            <person name="Bayram O."/>
            <person name="Benocci T."/>
            <person name="Braus-Stromeyer S.A."/>
            <person name="Caldana C."/>
            <person name="Canovas D."/>
            <person name="Cerqueira G.C."/>
            <person name="Chen F."/>
            <person name="Chen W."/>
            <person name="Choi C."/>
            <person name="Clum A."/>
            <person name="Dos Santos R.A."/>
            <person name="Damasio A.R."/>
            <person name="Diallinas G."/>
            <person name="Emri T."/>
            <person name="Fekete E."/>
            <person name="Flipphi M."/>
            <person name="Freyberg S."/>
            <person name="Gallo A."/>
            <person name="Gournas C."/>
            <person name="Habgood R."/>
            <person name="Hainaut M."/>
            <person name="Harispe M.L."/>
            <person name="Henrissat B."/>
            <person name="Hilden K.S."/>
            <person name="Hope R."/>
            <person name="Hossain A."/>
            <person name="Karabika E."/>
            <person name="Karaffa L."/>
            <person name="Karanyi Z."/>
            <person name="Krasevec N."/>
            <person name="Kuo A."/>
            <person name="Kusch H."/>
            <person name="LaButti K."/>
            <person name="Lagendijk E.L."/>
            <person name="Lapidus A."/>
            <person name="Levasseur A."/>
            <person name="Lindquist E."/>
            <person name="Lipzen A."/>
            <person name="Logrieco A.F."/>
            <person name="MacCabe A."/>
            <person name="Maekelae M.R."/>
            <person name="Malavazi I."/>
            <person name="Melin P."/>
            <person name="Meyer V."/>
            <person name="Mielnichuk N."/>
            <person name="Miskei M."/>
            <person name="Molnar A.P."/>
            <person name="Mule G."/>
            <person name="Ngan C.Y."/>
            <person name="Orejas M."/>
            <person name="Orosz E."/>
            <person name="Ouedraogo J.P."/>
            <person name="Overkamp K.M."/>
            <person name="Park H.-S."/>
            <person name="Perrone G."/>
            <person name="Piumi F."/>
            <person name="Punt P.J."/>
            <person name="Ram A.F."/>
            <person name="Ramon A."/>
            <person name="Rauscher S."/>
            <person name="Record E."/>
            <person name="Riano-Pachon D.M."/>
            <person name="Robert V."/>
            <person name="Roehrig J."/>
            <person name="Ruller R."/>
            <person name="Salamov A."/>
            <person name="Salih N.S."/>
            <person name="Samson R.A."/>
            <person name="Sandor E."/>
            <person name="Sanguinetti M."/>
            <person name="Schuetze T."/>
            <person name="Sepcic K."/>
            <person name="Shelest E."/>
            <person name="Sherlock G."/>
            <person name="Sophianopoulou V."/>
            <person name="Squina F.M."/>
            <person name="Sun H."/>
            <person name="Susca A."/>
            <person name="Todd R.B."/>
            <person name="Tsang A."/>
            <person name="Unkles S.E."/>
            <person name="van de Wiele N."/>
            <person name="van Rossen-Uffink D."/>
            <person name="Oliveira J.V."/>
            <person name="Vesth T.C."/>
            <person name="Visser J."/>
            <person name="Yu J.-H."/>
            <person name="Zhou M."/>
            <person name="Andersen M.R."/>
            <person name="Archer D.B."/>
            <person name="Baker S.E."/>
            <person name="Benoit I."/>
            <person name="Brakhage A.A."/>
            <person name="Braus G.H."/>
            <person name="Fischer R."/>
            <person name="Frisvad J.C."/>
            <person name="Goldman G.H."/>
            <person name="Houbraken J."/>
            <person name="Oakley B."/>
            <person name="Pocsi I."/>
            <person name="Scazzocchio C."/>
            <person name="Seiboth B."/>
            <person name="vanKuyk P.A."/>
            <person name="Wortman J."/>
            <person name="Dyer P.S."/>
            <person name="Grigoriev I.V."/>
        </authorList>
    </citation>
    <scope>NUCLEOTIDE SEQUENCE [LARGE SCALE GENOMIC DNA]</scope>
    <source>
        <strain evidence="2">CBS 506.65</strain>
    </source>
</reference>
<proteinExistence type="predicted"/>
<sequence>MAKETPTSLNPRFEIRRLEPAHLDWAKAIIMHTNTFHSPVWPILYPENKARRLYDGFAGADYLIQHQIESGMSFGVFDKEYVFRYPESEKTGGALHWDMTDETATGEQLLHQMDFPLVSIAVAYDAAHPLDESKLTSLLAALPAYGEVMHQLDVLDIRKKTENDTTTDTKPETDATTTRKLMRNGTSTRADYEGFKLMKTTAHLLMRHAAGEGYNVIEIPTLHNAVHHVWANPPAPFKSTVVAEFNFKDLEREEGGVVVKPYAHINQVASKIIVSLAT</sequence>
<name>A0A1L9SU57_9EURO</name>
<dbReference type="RefSeq" id="XP_022585113.1">
    <property type="nucleotide sequence ID" value="XM_022727865.1"/>
</dbReference>
<keyword evidence="2" id="KW-1185">Reference proteome</keyword>
<dbReference type="AlphaFoldDB" id="A0A1L9SU57"/>
<dbReference type="GeneID" id="34614329"/>